<sequence length="218" mass="23144">MMDDRGLLLDGVEIRLGARRLLALDTRIAPGETLSVMGPSGSGKSTLFALIAGFLDPAFQASGRVVLDGRDLTGLPPERRRIGLLFQDALLLPHMSVGENLLFALPPAIKGRHARREAAEAMLDEVGLGDHFARDPATLSGGQAARVALARTLLAEPKALLLDEPFSGLDAELRQTIRRLVFGLVAERDIPALLVTHDREDAEAAGGPIVALPAAAEL</sequence>
<evidence type="ECO:0000259" key="4">
    <source>
        <dbReference type="PROSITE" id="PS50893"/>
    </source>
</evidence>
<evidence type="ECO:0000256" key="1">
    <source>
        <dbReference type="ARBA" id="ARBA00022448"/>
    </source>
</evidence>
<reference evidence="5" key="1">
    <citation type="journal article" date="2015" name="Nature">
        <title>Complex archaea that bridge the gap between prokaryotes and eukaryotes.</title>
        <authorList>
            <person name="Spang A."/>
            <person name="Saw J.H."/>
            <person name="Jorgensen S.L."/>
            <person name="Zaremba-Niedzwiedzka K."/>
            <person name="Martijn J."/>
            <person name="Lind A.E."/>
            <person name="van Eijk R."/>
            <person name="Schleper C."/>
            <person name="Guy L."/>
            <person name="Ettema T.J."/>
        </authorList>
    </citation>
    <scope>NUCLEOTIDE SEQUENCE</scope>
</reference>
<dbReference type="InterPro" id="IPR017871">
    <property type="entry name" value="ABC_transporter-like_CS"/>
</dbReference>
<dbReference type="InterPro" id="IPR003593">
    <property type="entry name" value="AAA+_ATPase"/>
</dbReference>
<protein>
    <recommendedName>
        <fullName evidence="4">ABC transporter domain-containing protein</fullName>
    </recommendedName>
</protein>
<dbReference type="GO" id="GO:0016887">
    <property type="term" value="F:ATP hydrolysis activity"/>
    <property type="evidence" value="ECO:0007669"/>
    <property type="project" value="InterPro"/>
</dbReference>
<keyword evidence="1" id="KW-0813">Transport</keyword>
<dbReference type="SMART" id="SM00382">
    <property type="entry name" value="AAA"/>
    <property type="match status" value="1"/>
</dbReference>
<dbReference type="Pfam" id="PF00005">
    <property type="entry name" value="ABC_tran"/>
    <property type="match status" value="1"/>
</dbReference>
<keyword evidence="2" id="KW-0547">Nucleotide-binding</keyword>
<comment type="caution">
    <text evidence="5">The sequence shown here is derived from an EMBL/GenBank/DDBJ whole genome shotgun (WGS) entry which is preliminary data.</text>
</comment>
<evidence type="ECO:0000313" key="5">
    <source>
        <dbReference type="EMBL" id="KKN83608.1"/>
    </source>
</evidence>
<name>A0A0F9WX67_9ZZZZ</name>
<keyword evidence="3" id="KW-0067">ATP-binding</keyword>
<gene>
    <name evidence="5" type="ORF">LCGC14_0296700</name>
</gene>
<dbReference type="AlphaFoldDB" id="A0A0F9WX67"/>
<dbReference type="InterPro" id="IPR003439">
    <property type="entry name" value="ABC_transporter-like_ATP-bd"/>
</dbReference>
<dbReference type="PROSITE" id="PS00211">
    <property type="entry name" value="ABC_TRANSPORTER_1"/>
    <property type="match status" value="1"/>
</dbReference>
<dbReference type="PROSITE" id="PS50893">
    <property type="entry name" value="ABC_TRANSPORTER_2"/>
    <property type="match status" value="1"/>
</dbReference>
<dbReference type="InterPro" id="IPR050093">
    <property type="entry name" value="ABC_SmlMolc_Importer"/>
</dbReference>
<proteinExistence type="predicted"/>
<dbReference type="SUPFAM" id="SSF52540">
    <property type="entry name" value="P-loop containing nucleoside triphosphate hydrolases"/>
    <property type="match status" value="1"/>
</dbReference>
<evidence type="ECO:0000256" key="2">
    <source>
        <dbReference type="ARBA" id="ARBA00022741"/>
    </source>
</evidence>
<dbReference type="PANTHER" id="PTHR42781">
    <property type="entry name" value="SPERMIDINE/PUTRESCINE IMPORT ATP-BINDING PROTEIN POTA"/>
    <property type="match status" value="1"/>
</dbReference>
<evidence type="ECO:0000256" key="3">
    <source>
        <dbReference type="ARBA" id="ARBA00022840"/>
    </source>
</evidence>
<dbReference type="Gene3D" id="3.40.50.300">
    <property type="entry name" value="P-loop containing nucleotide triphosphate hydrolases"/>
    <property type="match status" value="1"/>
</dbReference>
<dbReference type="EMBL" id="LAZR01000182">
    <property type="protein sequence ID" value="KKN83608.1"/>
    <property type="molecule type" value="Genomic_DNA"/>
</dbReference>
<feature type="domain" description="ABC transporter" evidence="4">
    <location>
        <begin position="2"/>
        <end position="218"/>
    </location>
</feature>
<dbReference type="InterPro" id="IPR027417">
    <property type="entry name" value="P-loop_NTPase"/>
</dbReference>
<accession>A0A0F9WX67</accession>
<dbReference type="GO" id="GO:0005524">
    <property type="term" value="F:ATP binding"/>
    <property type="evidence" value="ECO:0007669"/>
    <property type="project" value="UniProtKB-KW"/>
</dbReference>
<dbReference type="PANTHER" id="PTHR42781:SF4">
    <property type="entry name" value="SPERMIDINE_PUTRESCINE IMPORT ATP-BINDING PROTEIN POTA"/>
    <property type="match status" value="1"/>
</dbReference>
<organism evidence="5">
    <name type="scientific">marine sediment metagenome</name>
    <dbReference type="NCBI Taxonomy" id="412755"/>
    <lineage>
        <taxon>unclassified sequences</taxon>
        <taxon>metagenomes</taxon>
        <taxon>ecological metagenomes</taxon>
    </lineage>
</organism>